<comment type="caution">
    <text evidence="2">The sequence shown here is derived from an EMBL/GenBank/DDBJ whole genome shotgun (WGS) entry which is preliminary data.</text>
</comment>
<keyword evidence="3" id="KW-1185">Reference proteome</keyword>
<name>A0A401IGS4_APHSA</name>
<dbReference type="InterPro" id="IPR007712">
    <property type="entry name" value="RelE/ParE_toxin"/>
</dbReference>
<keyword evidence="1" id="KW-1277">Toxin-antitoxin system</keyword>
<evidence type="ECO:0000256" key="1">
    <source>
        <dbReference type="ARBA" id="ARBA00022649"/>
    </source>
</evidence>
<protein>
    <recommendedName>
        <fullName evidence="4">Plasmid stabilization protein</fullName>
    </recommendedName>
</protein>
<proteinExistence type="predicted"/>
<dbReference type="Proteomes" id="UP000287247">
    <property type="component" value="Unassembled WGS sequence"/>
</dbReference>
<gene>
    <name evidence="2" type="ORF">AsFPU1_1884</name>
</gene>
<accession>A0A401IGS4</accession>
<dbReference type="Gene3D" id="3.30.2310.20">
    <property type="entry name" value="RelE-like"/>
    <property type="match status" value="1"/>
</dbReference>
<organism evidence="2 3">
    <name type="scientific">Aphanothece sacrum FPU1</name>
    <dbReference type="NCBI Taxonomy" id="1920663"/>
    <lineage>
        <taxon>Bacteria</taxon>
        <taxon>Bacillati</taxon>
        <taxon>Cyanobacteriota</taxon>
        <taxon>Cyanophyceae</taxon>
        <taxon>Oscillatoriophycideae</taxon>
        <taxon>Chroococcales</taxon>
        <taxon>Aphanothecaceae</taxon>
        <taxon>Aphanothece</taxon>
    </lineage>
</organism>
<dbReference type="EMBL" id="BDQK01000008">
    <property type="protein sequence ID" value="GBF80483.1"/>
    <property type="molecule type" value="Genomic_DNA"/>
</dbReference>
<dbReference type="SUPFAM" id="SSF143011">
    <property type="entry name" value="RelE-like"/>
    <property type="match status" value="1"/>
</dbReference>
<evidence type="ECO:0000313" key="2">
    <source>
        <dbReference type="EMBL" id="GBF80483.1"/>
    </source>
</evidence>
<evidence type="ECO:0000313" key="3">
    <source>
        <dbReference type="Proteomes" id="UP000287247"/>
    </source>
</evidence>
<dbReference type="Pfam" id="PF05016">
    <property type="entry name" value="ParE_toxin"/>
    <property type="match status" value="1"/>
</dbReference>
<dbReference type="OrthoDB" id="9805098at2"/>
<evidence type="ECO:0008006" key="4">
    <source>
        <dbReference type="Google" id="ProtNLM"/>
    </source>
</evidence>
<dbReference type="InterPro" id="IPR035093">
    <property type="entry name" value="RelE/ParE_toxin_dom_sf"/>
</dbReference>
<sequence>MIPKLVNIQNLQHFKIVAKIEVIADNLQGDVKKSTNFSQKYRLRVGNYQVLFYIEDDTLIIYRVKHRQNAYN</sequence>
<reference evidence="3" key="1">
    <citation type="submission" date="2017-05" db="EMBL/GenBank/DDBJ databases">
        <title>Physiological properties and genetic analysis related to exopolysaccharide production of fresh-water unicellular cyanobacterium Aphanothece sacrum, Suizenji Nori, that has been cultured as a food source in Japan.</title>
        <authorList>
            <person name="Kanesaki Y."/>
            <person name="Yoshikawa S."/>
            <person name="Ohki K."/>
        </authorList>
    </citation>
    <scope>NUCLEOTIDE SEQUENCE [LARGE SCALE GENOMIC DNA]</scope>
    <source>
        <strain evidence="3">FPU1</strain>
    </source>
</reference>
<dbReference type="AlphaFoldDB" id="A0A401IGS4"/>